<evidence type="ECO:0000313" key="5">
    <source>
        <dbReference type="Proteomes" id="UP000199623"/>
    </source>
</evidence>
<dbReference type="SUPFAM" id="SSF55729">
    <property type="entry name" value="Acyl-CoA N-acyltransferases (Nat)"/>
    <property type="match status" value="1"/>
</dbReference>
<dbReference type="PROSITE" id="PS51186">
    <property type="entry name" value="GNAT"/>
    <property type="match status" value="1"/>
</dbReference>
<evidence type="ECO:0000256" key="1">
    <source>
        <dbReference type="ARBA" id="ARBA00022679"/>
    </source>
</evidence>
<dbReference type="GO" id="GO:0016747">
    <property type="term" value="F:acyltransferase activity, transferring groups other than amino-acyl groups"/>
    <property type="evidence" value="ECO:0007669"/>
    <property type="project" value="InterPro"/>
</dbReference>
<dbReference type="Pfam" id="PF00583">
    <property type="entry name" value="Acetyltransf_1"/>
    <property type="match status" value="1"/>
</dbReference>
<dbReference type="InterPro" id="IPR000182">
    <property type="entry name" value="GNAT_dom"/>
</dbReference>
<dbReference type="PANTHER" id="PTHR43877">
    <property type="entry name" value="AMINOALKYLPHOSPHONATE N-ACETYLTRANSFERASE-RELATED-RELATED"/>
    <property type="match status" value="1"/>
</dbReference>
<protein>
    <submittedName>
        <fullName evidence="4">N-acetylglutamate synthase, GNAT family</fullName>
    </submittedName>
</protein>
<sequence length="156" mass="16937">MVTLRRARPDEAGVLSAVAQAAKAHWGYDEAFLESVREELTLTAADVESRRVVVAVLDGEVVGFYSLDGAPPHGELGNLWVRPDRIGTGLGRVLWEHALAEADAAGFERLDVEADPHAEGFYLRMGAERIGGTPSGSIPGRVLPLLRVRPRDRRTS</sequence>
<proteinExistence type="predicted"/>
<keyword evidence="1" id="KW-0808">Transferase</keyword>
<dbReference type="AlphaFoldDB" id="A0A1G7TEJ7"/>
<name>A0A1G7TEJ7_9PSEU</name>
<dbReference type="InterPro" id="IPR050832">
    <property type="entry name" value="Bact_Acetyltransf"/>
</dbReference>
<accession>A0A1G7TEJ7</accession>
<dbReference type="PANTHER" id="PTHR43877:SF1">
    <property type="entry name" value="ACETYLTRANSFERASE"/>
    <property type="match status" value="1"/>
</dbReference>
<dbReference type="STRING" id="200378.SAMN05216553_107206"/>
<evidence type="ECO:0000256" key="2">
    <source>
        <dbReference type="ARBA" id="ARBA00023315"/>
    </source>
</evidence>
<dbReference type="InterPro" id="IPR016181">
    <property type="entry name" value="Acyl_CoA_acyltransferase"/>
</dbReference>
<gene>
    <name evidence="4" type="ORF">SAMN05216553_107206</name>
</gene>
<keyword evidence="5" id="KW-1185">Reference proteome</keyword>
<organism evidence="4 5">
    <name type="scientific">Lentzea fradiae</name>
    <dbReference type="NCBI Taxonomy" id="200378"/>
    <lineage>
        <taxon>Bacteria</taxon>
        <taxon>Bacillati</taxon>
        <taxon>Actinomycetota</taxon>
        <taxon>Actinomycetes</taxon>
        <taxon>Pseudonocardiales</taxon>
        <taxon>Pseudonocardiaceae</taxon>
        <taxon>Lentzea</taxon>
    </lineage>
</organism>
<dbReference type="RefSeq" id="WP_090050936.1">
    <property type="nucleotide sequence ID" value="NZ_FNCC01000007.1"/>
</dbReference>
<dbReference type="CDD" id="cd04301">
    <property type="entry name" value="NAT_SF"/>
    <property type="match status" value="1"/>
</dbReference>
<dbReference type="OrthoDB" id="164032at2"/>
<dbReference type="Gene3D" id="3.40.630.30">
    <property type="match status" value="1"/>
</dbReference>
<keyword evidence="2" id="KW-0012">Acyltransferase</keyword>
<dbReference type="Proteomes" id="UP000199623">
    <property type="component" value="Unassembled WGS sequence"/>
</dbReference>
<evidence type="ECO:0000259" key="3">
    <source>
        <dbReference type="PROSITE" id="PS51186"/>
    </source>
</evidence>
<reference evidence="5" key="1">
    <citation type="submission" date="2016-10" db="EMBL/GenBank/DDBJ databases">
        <authorList>
            <person name="Varghese N."/>
            <person name="Submissions S."/>
        </authorList>
    </citation>
    <scope>NUCLEOTIDE SEQUENCE [LARGE SCALE GENOMIC DNA]</scope>
    <source>
        <strain evidence="5">CGMCC 4.3506</strain>
    </source>
</reference>
<evidence type="ECO:0000313" key="4">
    <source>
        <dbReference type="EMBL" id="SDG33611.1"/>
    </source>
</evidence>
<dbReference type="EMBL" id="FNCC01000007">
    <property type="protein sequence ID" value="SDG33611.1"/>
    <property type="molecule type" value="Genomic_DNA"/>
</dbReference>
<feature type="domain" description="N-acetyltransferase" evidence="3">
    <location>
        <begin position="2"/>
        <end position="149"/>
    </location>
</feature>